<dbReference type="AlphaFoldDB" id="A0A2J8A7U8"/>
<evidence type="ECO:0000256" key="1">
    <source>
        <dbReference type="SAM" id="MobiDB-lite"/>
    </source>
</evidence>
<dbReference type="Proteomes" id="UP000236333">
    <property type="component" value="Unassembled WGS sequence"/>
</dbReference>
<reference evidence="2 3" key="1">
    <citation type="journal article" date="2017" name="Mol. Biol. Evol.">
        <title>The 4-celled Tetrabaena socialis nuclear genome reveals the essential components for genetic control of cell number at the origin of multicellularity in the volvocine lineage.</title>
        <authorList>
            <person name="Featherston J."/>
            <person name="Arakaki Y."/>
            <person name="Hanschen E.R."/>
            <person name="Ferris P.J."/>
            <person name="Michod R.E."/>
            <person name="Olson B.J.S.C."/>
            <person name="Nozaki H."/>
            <person name="Durand P.M."/>
        </authorList>
    </citation>
    <scope>NUCLEOTIDE SEQUENCE [LARGE SCALE GENOMIC DNA]</scope>
    <source>
        <strain evidence="2 3">NIES-571</strain>
    </source>
</reference>
<accession>A0A2J8A7U8</accession>
<dbReference type="EMBL" id="PGGS01000123">
    <property type="protein sequence ID" value="PNH08588.1"/>
    <property type="molecule type" value="Genomic_DNA"/>
</dbReference>
<sequence length="104" mass="10842">MAGQDEAAAKRQRIAGPSDGPAVEPSEEGRCDGDPVARKVRALLGMKFKADLAVFAAANLSVDFDNPNDNGVGGLLKLADEGYQDVRLFSDVGCIPGANAWAHS</sequence>
<name>A0A2J8A7U8_9CHLO</name>
<organism evidence="2 3">
    <name type="scientific">Tetrabaena socialis</name>
    <dbReference type="NCBI Taxonomy" id="47790"/>
    <lineage>
        <taxon>Eukaryota</taxon>
        <taxon>Viridiplantae</taxon>
        <taxon>Chlorophyta</taxon>
        <taxon>core chlorophytes</taxon>
        <taxon>Chlorophyceae</taxon>
        <taxon>CS clade</taxon>
        <taxon>Chlamydomonadales</taxon>
        <taxon>Tetrabaenaceae</taxon>
        <taxon>Tetrabaena</taxon>
    </lineage>
</organism>
<comment type="caution">
    <text evidence="2">The sequence shown here is derived from an EMBL/GenBank/DDBJ whole genome shotgun (WGS) entry which is preliminary data.</text>
</comment>
<feature type="region of interest" description="Disordered" evidence="1">
    <location>
        <begin position="1"/>
        <end position="32"/>
    </location>
</feature>
<keyword evidence="3" id="KW-1185">Reference proteome</keyword>
<protein>
    <submittedName>
        <fullName evidence="2">Uncharacterized protein</fullName>
    </submittedName>
</protein>
<evidence type="ECO:0000313" key="3">
    <source>
        <dbReference type="Proteomes" id="UP000236333"/>
    </source>
</evidence>
<evidence type="ECO:0000313" key="2">
    <source>
        <dbReference type="EMBL" id="PNH08588.1"/>
    </source>
</evidence>
<proteinExistence type="predicted"/>
<gene>
    <name evidence="2" type="ORF">TSOC_004845</name>
</gene>